<dbReference type="PANTHER" id="PTHR43806:SF66">
    <property type="entry name" value="SERIN ENDOPEPTIDASE"/>
    <property type="match status" value="1"/>
</dbReference>
<dbReference type="InterPro" id="IPR023828">
    <property type="entry name" value="Peptidase_S8_Ser-AS"/>
</dbReference>
<dbReference type="SUPFAM" id="SSF52743">
    <property type="entry name" value="Subtilisin-like"/>
    <property type="match status" value="1"/>
</dbReference>
<evidence type="ECO:0000256" key="7">
    <source>
        <dbReference type="PROSITE-ProRule" id="PRU01240"/>
    </source>
</evidence>
<dbReference type="Proteomes" id="UP001239445">
    <property type="component" value="Unassembled WGS sequence"/>
</dbReference>
<evidence type="ECO:0000313" key="12">
    <source>
        <dbReference type="EMBL" id="KAK1755520.1"/>
    </source>
</evidence>
<organism evidence="12 13">
    <name type="scientific">Echria macrotheca</name>
    <dbReference type="NCBI Taxonomy" id="438768"/>
    <lineage>
        <taxon>Eukaryota</taxon>
        <taxon>Fungi</taxon>
        <taxon>Dikarya</taxon>
        <taxon>Ascomycota</taxon>
        <taxon>Pezizomycotina</taxon>
        <taxon>Sordariomycetes</taxon>
        <taxon>Sordariomycetidae</taxon>
        <taxon>Sordariales</taxon>
        <taxon>Schizotheciaceae</taxon>
        <taxon>Echria</taxon>
    </lineage>
</organism>
<feature type="active site" description="Charge relay system" evidence="6 7">
    <location>
        <position position="141"/>
    </location>
</feature>
<feature type="active site" description="Charge relay system" evidence="6 7">
    <location>
        <position position="517"/>
    </location>
</feature>
<evidence type="ECO:0000256" key="6">
    <source>
        <dbReference type="PIRSR" id="PIRSR615500-1"/>
    </source>
</evidence>
<evidence type="ECO:0000259" key="11">
    <source>
        <dbReference type="Pfam" id="PF06280"/>
    </source>
</evidence>
<dbReference type="InterPro" id="IPR023827">
    <property type="entry name" value="Peptidase_S8_Asp-AS"/>
</dbReference>
<keyword evidence="5 7" id="KW-0720">Serine protease</keyword>
<dbReference type="PROSITE" id="PS00138">
    <property type="entry name" value="SUBTILASE_SER"/>
    <property type="match status" value="1"/>
</dbReference>
<dbReference type="PROSITE" id="PS51892">
    <property type="entry name" value="SUBTILASE"/>
    <property type="match status" value="1"/>
</dbReference>
<name>A0AAJ0FBU6_9PEZI</name>
<dbReference type="PRINTS" id="PR00723">
    <property type="entry name" value="SUBTILISIN"/>
</dbReference>
<dbReference type="InterPro" id="IPR034187">
    <property type="entry name" value="Peptidases_S8_5"/>
</dbReference>
<comment type="caution">
    <text evidence="12">The sequence shown here is derived from an EMBL/GenBank/DDBJ whole genome shotgun (WGS) entry which is preliminary data.</text>
</comment>
<accession>A0AAJ0FBU6</accession>
<feature type="signal peptide" evidence="9">
    <location>
        <begin position="1"/>
        <end position="19"/>
    </location>
</feature>
<reference evidence="12" key="1">
    <citation type="submission" date="2023-06" db="EMBL/GenBank/DDBJ databases">
        <title>Genome-scale phylogeny and comparative genomics of the fungal order Sordariales.</title>
        <authorList>
            <consortium name="Lawrence Berkeley National Laboratory"/>
            <person name="Hensen N."/>
            <person name="Bonometti L."/>
            <person name="Westerberg I."/>
            <person name="Brannstrom I.O."/>
            <person name="Guillou S."/>
            <person name="Cros-Aarteil S."/>
            <person name="Calhoun S."/>
            <person name="Haridas S."/>
            <person name="Kuo A."/>
            <person name="Mondo S."/>
            <person name="Pangilinan J."/>
            <person name="Riley R."/>
            <person name="Labutti K."/>
            <person name="Andreopoulos B."/>
            <person name="Lipzen A."/>
            <person name="Chen C."/>
            <person name="Yanf M."/>
            <person name="Daum C."/>
            <person name="Ng V."/>
            <person name="Clum A."/>
            <person name="Steindorff A."/>
            <person name="Ohm R."/>
            <person name="Martin F."/>
            <person name="Silar P."/>
            <person name="Natvig D."/>
            <person name="Lalanne C."/>
            <person name="Gautier V."/>
            <person name="Ament-Velasquez S.L."/>
            <person name="Kruys A."/>
            <person name="Hutchinson M.I."/>
            <person name="Powell A.J."/>
            <person name="Barry K."/>
            <person name="Miller A.N."/>
            <person name="Grigoriev I.V."/>
            <person name="Debuchy R."/>
            <person name="Gladieux P."/>
            <person name="Thoren M.H."/>
            <person name="Johannesson H."/>
        </authorList>
    </citation>
    <scope>NUCLEOTIDE SEQUENCE</scope>
    <source>
        <strain evidence="12">PSN4</strain>
    </source>
</reference>
<evidence type="ECO:0000256" key="9">
    <source>
        <dbReference type="SAM" id="SignalP"/>
    </source>
</evidence>
<dbReference type="AlphaFoldDB" id="A0AAJ0FBU6"/>
<dbReference type="InterPro" id="IPR015500">
    <property type="entry name" value="Peptidase_S8_subtilisin-rel"/>
</dbReference>
<dbReference type="PROSITE" id="PS00136">
    <property type="entry name" value="SUBTILASE_ASP"/>
    <property type="match status" value="1"/>
</dbReference>
<dbReference type="GO" id="GO:0006508">
    <property type="term" value="P:proteolysis"/>
    <property type="evidence" value="ECO:0007669"/>
    <property type="project" value="UniProtKB-KW"/>
</dbReference>
<feature type="chain" id="PRO_5042588403" evidence="9">
    <location>
        <begin position="20"/>
        <end position="914"/>
    </location>
</feature>
<proteinExistence type="inferred from homology"/>
<evidence type="ECO:0000313" key="13">
    <source>
        <dbReference type="Proteomes" id="UP001239445"/>
    </source>
</evidence>
<evidence type="ECO:0000256" key="8">
    <source>
        <dbReference type="RuleBase" id="RU003355"/>
    </source>
</evidence>
<dbReference type="GO" id="GO:0004252">
    <property type="term" value="F:serine-type endopeptidase activity"/>
    <property type="evidence" value="ECO:0007669"/>
    <property type="project" value="UniProtKB-UniRule"/>
</dbReference>
<evidence type="ECO:0000256" key="5">
    <source>
        <dbReference type="ARBA" id="ARBA00022825"/>
    </source>
</evidence>
<comment type="similarity">
    <text evidence="1 7 8">Belongs to the peptidase S8 family.</text>
</comment>
<dbReference type="Gene3D" id="3.40.50.200">
    <property type="entry name" value="Peptidase S8/S53 domain"/>
    <property type="match status" value="2"/>
</dbReference>
<dbReference type="InterPro" id="IPR036852">
    <property type="entry name" value="Peptidase_S8/S53_dom_sf"/>
</dbReference>
<feature type="domain" description="Peptidase S8/S53" evidence="10">
    <location>
        <begin position="132"/>
        <end position="536"/>
    </location>
</feature>
<feature type="domain" description="C5a peptidase/Subtilisin-like protease SBT2-like Fn3-like" evidence="11">
    <location>
        <begin position="602"/>
        <end position="718"/>
    </location>
</feature>
<gene>
    <name evidence="12" type="ORF">QBC47DRAFT_460511</name>
</gene>
<dbReference type="PROSITE" id="PS00137">
    <property type="entry name" value="SUBTILASE_HIS"/>
    <property type="match status" value="1"/>
</dbReference>
<dbReference type="InterPro" id="IPR022398">
    <property type="entry name" value="Peptidase_S8_His-AS"/>
</dbReference>
<evidence type="ECO:0000259" key="10">
    <source>
        <dbReference type="Pfam" id="PF00082"/>
    </source>
</evidence>
<dbReference type="InterPro" id="IPR010435">
    <property type="entry name" value="C5a/SBT2-like_Fn3"/>
</dbReference>
<dbReference type="EMBL" id="MU839833">
    <property type="protein sequence ID" value="KAK1755520.1"/>
    <property type="molecule type" value="Genomic_DNA"/>
</dbReference>
<sequence>MRLLSAALFLLFWTGSTLGQDSLGPRFILEFDQTADHGRLRNDLASRKGVKILKTFTSEVFSGVAIEALNDNIESLQAIPPVARVWRSQKVQLESPPSAFTPQTFVDDTSAPEYNIHGITNVDRVHALGILGKGAKVGVVDTGVDYNHPALGGCFGPGCKVAGGYDFIGNSSYPVGDEPAMPDNDPLDILGHGTHVTGIIAGKSNFFTGVAPEATIYAYKVFGTENAVLEDDIIAAFLRAEQDGCDIVTASIINYNGWEDEPWAVVGSRLVERGIIVINAAGNYGSSAGPFLHSTGASGKYVLSAASIDASERAIPAFNATFNLPNAPANTTTYTYYYHEGFNSEYSTWPTPVTNFPVIPLSLNNTSDNEACEPFPSGTPTFSGSEVVLVRRGGCFDAEKQHNLEAIGARFILLYDPDSTDTNDPGPDSNALGLLASIDRDPGLAIVNTIKAGGNVTASFDKSTYVAVSDPRGGIPSSFTSWGALPDLKIKPDIAAPGGNILSTAIGGGYETQSGTSQAAPYIAGVAALWIGKFGGRSVHGPGFAKGLSAKIIHSGSPVPAVDGNGNPWGGLASVMQIGNGVVDALKVLTYNTTLSWVKFGLNDTAHFQPSQSVDITNKGSAAVTYSFGFAPSVGFELLIPYDNSTSGVTPVVKGYGFLEPVSMVPTVQFPESVVVGPGETKTVTFTFDYPKGFSNIPAYSGRVFVGGNNGEVLSVPYFGLASDLRADLGDRIFPLTPDPADNGYPRVELGSQYPYVKIEDKPYFNFSLENNAEDCPKLSSFYVWGVHEVRWDIFTPNFTESQWTYPPVVGQNGYVGSATYYPAREHDGKFDPSTGDNASDVFPFPDFFQYRNAPGLFAGDFAEYWWFGQLANGSRIAAGNYSMRYAALLPFGDLVKSEDWDKRIWEFVVTPLE</sequence>
<dbReference type="InterPro" id="IPR050131">
    <property type="entry name" value="Peptidase_S8_subtilisin-like"/>
</dbReference>
<dbReference type="PANTHER" id="PTHR43806">
    <property type="entry name" value="PEPTIDASE S8"/>
    <property type="match status" value="1"/>
</dbReference>
<dbReference type="Pfam" id="PF06280">
    <property type="entry name" value="fn3_5"/>
    <property type="match status" value="1"/>
</dbReference>
<keyword evidence="3 9" id="KW-0732">Signal</keyword>
<feature type="active site" description="Charge relay system" evidence="6 7">
    <location>
        <position position="192"/>
    </location>
</feature>
<evidence type="ECO:0000256" key="2">
    <source>
        <dbReference type="ARBA" id="ARBA00022670"/>
    </source>
</evidence>
<evidence type="ECO:0000256" key="1">
    <source>
        <dbReference type="ARBA" id="ARBA00011073"/>
    </source>
</evidence>
<keyword evidence="13" id="KW-1185">Reference proteome</keyword>
<dbReference type="GO" id="GO:0016020">
    <property type="term" value="C:membrane"/>
    <property type="evidence" value="ECO:0007669"/>
    <property type="project" value="InterPro"/>
</dbReference>
<dbReference type="CDD" id="cd07489">
    <property type="entry name" value="Peptidases_S8_5"/>
    <property type="match status" value="1"/>
</dbReference>
<dbReference type="InterPro" id="IPR000209">
    <property type="entry name" value="Peptidase_S8/S53_dom"/>
</dbReference>
<evidence type="ECO:0000256" key="4">
    <source>
        <dbReference type="ARBA" id="ARBA00022801"/>
    </source>
</evidence>
<dbReference type="Pfam" id="PF00082">
    <property type="entry name" value="Peptidase_S8"/>
    <property type="match status" value="1"/>
</dbReference>
<evidence type="ECO:0000256" key="3">
    <source>
        <dbReference type="ARBA" id="ARBA00022729"/>
    </source>
</evidence>
<keyword evidence="4 7" id="KW-0378">Hydrolase</keyword>
<protein>
    <submittedName>
        <fullName evidence="12">Serine endopeptidase</fullName>
    </submittedName>
</protein>
<keyword evidence="2 7" id="KW-0645">Protease</keyword>